<comment type="caution">
    <text evidence="9">The sequence shown here is derived from an EMBL/GenBank/DDBJ whole genome shotgun (WGS) entry which is preliminary data.</text>
</comment>
<comment type="subcellular location">
    <subcellularLocation>
        <location evidence="1 6">Cell membrane</location>
        <topology evidence="1 6">Multi-pass membrane protein</topology>
    </subcellularLocation>
</comment>
<proteinExistence type="inferred from homology"/>
<evidence type="ECO:0000259" key="8">
    <source>
        <dbReference type="Pfam" id="PF18955"/>
    </source>
</evidence>
<reference evidence="9 10" key="1">
    <citation type="submission" date="2016-08" db="EMBL/GenBank/DDBJ databases">
        <title>Novel Firmicute Genomes.</title>
        <authorList>
            <person name="Poppleton D.I."/>
            <person name="Gribaldo S."/>
        </authorList>
    </citation>
    <scope>NUCLEOTIDE SEQUENCE [LARGE SCALE GENOMIC DNA]</scope>
    <source>
        <strain evidence="9 10">RAOx-1</strain>
    </source>
</reference>
<evidence type="ECO:0000256" key="2">
    <source>
        <dbReference type="ARBA" id="ARBA00022475"/>
    </source>
</evidence>
<evidence type="ECO:0000313" key="10">
    <source>
        <dbReference type="Proteomes" id="UP000284219"/>
    </source>
</evidence>
<feature type="domain" description="DUF5698" evidence="8">
    <location>
        <begin position="22"/>
        <end position="78"/>
    </location>
</feature>
<keyword evidence="4 6" id="KW-1133">Transmembrane helix</keyword>
<sequence length="172" mass="19317">MDGIGIILTIIVINIIYVSLFTIRLIFVMKGQRVLASVISTVEVFIYLMGLNIALANIDKPINLLAYCLGWGSGVYLGSKIEEWLALGYTTFQIVVDSTEGSLAETLRQEGFGVTSWFAEGRQGGRLVMLVLVKRSNEKKLLKTLEELAPRAFTISYDPRYFRGGFWAKRLR</sequence>
<comment type="similarity">
    <text evidence="6">Belongs to the UPF0316 family.</text>
</comment>
<dbReference type="GO" id="GO:0005886">
    <property type="term" value="C:plasma membrane"/>
    <property type="evidence" value="ECO:0007669"/>
    <property type="project" value="UniProtKB-SubCell"/>
</dbReference>
<evidence type="ECO:0000256" key="1">
    <source>
        <dbReference type="ARBA" id="ARBA00004651"/>
    </source>
</evidence>
<organism evidence="9 10">
    <name type="scientific">Ammoniphilus oxalaticus</name>
    <dbReference type="NCBI Taxonomy" id="66863"/>
    <lineage>
        <taxon>Bacteria</taxon>
        <taxon>Bacillati</taxon>
        <taxon>Bacillota</taxon>
        <taxon>Bacilli</taxon>
        <taxon>Bacillales</taxon>
        <taxon>Paenibacillaceae</taxon>
        <taxon>Aneurinibacillus group</taxon>
        <taxon>Ammoniphilus</taxon>
    </lineage>
</organism>
<keyword evidence="3 6" id="KW-0812">Transmembrane</keyword>
<keyword evidence="10" id="KW-1185">Reference proteome</keyword>
<evidence type="ECO:0000259" key="7">
    <source>
        <dbReference type="Pfam" id="PF10035"/>
    </source>
</evidence>
<feature type="domain" description="DUF2179" evidence="7">
    <location>
        <begin position="112"/>
        <end position="164"/>
    </location>
</feature>
<protein>
    <recommendedName>
        <fullName evidence="6">UPF0316 protein BEP19_15260</fullName>
    </recommendedName>
</protein>
<dbReference type="PANTHER" id="PTHR40060">
    <property type="entry name" value="UPF0316 PROTEIN YEBE"/>
    <property type="match status" value="1"/>
</dbReference>
<gene>
    <name evidence="9" type="ORF">BEP19_15260</name>
</gene>
<dbReference type="Pfam" id="PF18955">
    <property type="entry name" value="DUF5698"/>
    <property type="match status" value="1"/>
</dbReference>
<dbReference type="RefSeq" id="WP_120191104.1">
    <property type="nucleotide sequence ID" value="NZ_MCHY01000013.1"/>
</dbReference>
<dbReference type="NCBIfam" id="NF003194">
    <property type="entry name" value="PRK04164.1-5"/>
    <property type="match status" value="1"/>
</dbReference>
<dbReference type="InterPro" id="IPR044035">
    <property type="entry name" value="DUF5698"/>
</dbReference>
<accession>A0A419SDL0</accession>
<keyword evidence="2 6" id="KW-1003">Cell membrane</keyword>
<dbReference type="AlphaFoldDB" id="A0A419SDL0"/>
<keyword evidence="5 6" id="KW-0472">Membrane</keyword>
<dbReference type="PANTHER" id="PTHR40060:SF1">
    <property type="entry name" value="UPF0316 PROTEIN YEBE"/>
    <property type="match status" value="1"/>
</dbReference>
<feature type="transmembrane region" description="Helical" evidence="6">
    <location>
        <begin position="6"/>
        <end position="27"/>
    </location>
</feature>
<dbReference type="Pfam" id="PF10035">
    <property type="entry name" value="DUF2179"/>
    <property type="match status" value="1"/>
</dbReference>
<feature type="transmembrane region" description="Helical" evidence="6">
    <location>
        <begin position="34"/>
        <end position="55"/>
    </location>
</feature>
<dbReference type="EMBL" id="MCHY01000013">
    <property type="protein sequence ID" value="RKD21037.1"/>
    <property type="molecule type" value="Genomic_DNA"/>
</dbReference>
<evidence type="ECO:0000313" key="9">
    <source>
        <dbReference type="EMBL" id="RKD21037.1"/>
    </source>
</evidence>
<evidence type="ECO:0000256" key="3">
    <source>
        <dbReference type="ARBA" id="ARBA00022692"/>
    </source>
</evidence>
<dbReference type="Proteomes" id="UP000284219">
    <property type="component" value="Unassembled WGS sequence"/>
</dbReference>
<dbReference type="InterPro" id="IPR022930">
    <property type="entry name" value="UPF0316"/>
</dbReference>
<evidence type="ECO:0000256" key="5">
    <source>
        <dbReference type="ARBA" id="ARBA00023136"/>
    </source>
</evidence>
<name>A0A419SDL0_9BACL</name>
<evidence type="ECO:0000256" key="6">
    <source>
        <dbReference type="HAMAP-Rule" id="MF_01515"/>
    </source>
</evidence>
<dbReference type="CDD" id="cd16381">
    <property type="entry name" value="YitT_C_like_1"/>
    <property type="match status" value="1"/>
</dbReference>
<dbReference type="InterPro" id="IPR019264">
    <property type="entry name" value="DUF2179"/>
</dbReference>
<dbReference type="OrthoDB" id="48231at2"/>
<dbReference type="HAMAP" id="MF_01515">
    <property type="entry name" value="UPF0316"/>
    <property type="match status" value="1"/>
</dbReference>
<evidence type="ECO:0000256" key="4">
    <source>
        <dbReference type="ARBA" id="ARBA00022989"/>
    </source>
</evidence>